<accession>A0A2U0SF79</accession>
<dbReference type="InterPro" id="IPR050493">
    <property type="entry name" value="FAD-dep_Monooxygenase_BioMet"/>
</dbReference>
<dbReference type="Pfam" id="PF01494">
    <property type="entry name" value="FAD_binding_3"/>
    <property type="match status" value="1"/>
</dbReference>
<dbReference type="PANTHER" id="PTHR13789">
    <property type="entry name" value="MONOOXYGENASE"/>
    <property type="match status" value="1"/>
</dbReference>
<name>A0A2U0SF79_9SPHN</name>
<evidence type="ECO:0000256" key="1">
    <source>
        <dbReference type="ARBA" id="ARBA00023002"/>
    </source>
</evidence>
<reference evidence="4 5" key="1">
    <citation type="submission" date="2018-05" db="EMBL/GenBank/DDBJ databases">
        <title>Description of Sphingomonas pokkalii sp nov, isolated from the rhizosphere of saline tolerant pokkali rice and its draft genome analysis.</title>
        <authorList>
            <person name="Menon R."/>
            <person name="Kumari S."/>
            <person name="Rameshkumar N."/>
        </authorList>
    </citation>
    <scope>NUCLEOTIDE SEQUENCE [LARGE SCALE GENOMIC DNA]</scope>
    <source>
        <strain evidence="4 5">L3B27</strain>
    </source>
</reference>
<dbReference type="GO" id="GO:0004497">
    <property type="term" value="F:monooxygenase activity"/>
    <property type="evidence" value="ECO:0007669"/>
    <property type="project" value="UniProtKB-KW"/>
</dbReference>
<dbReference type="SUPFAM" id="SSF51905">
    <property type="entry name" value="FAD/NAD(P)-binding domain"/>
    <property type="match status" value="1"/>
</dbReference>
<evidence type="ECO:0000256" key="2">
    <source>
        <dbReference type="ARBA" id="ARBA00023033"/>
    </source>
</evidence>
<dbReference type="Gene3D" id="3.50.50.60">
    <property type="entry name" value="FAD/NAD(P)-binding domain"/>
    <property type="match status" value="1"/>
</dbReference>
<dbReference type="GO" id="GO:0071949">
    <property type="term" value="F:FAD binding"/>
    <property type="evidence" value="ECO:0007669"/>
    <property type="project" value="InterPro"/>
</dbReference>
<dbReference type="PRINTS" id="PR00420">
    <property type="entry name" value="RNGMNOXGNASE"/>
</dbReference>
<dbReference type="AlphaFoldDB" id="A0A2U0SF79"/>
<dbReference type="EMBL" id="QENQ01000001">
    <property type="protein sequence ID" value="PVX29990.1"/>
    <property type="molecule type" value="Genomic_DNA"/>
</dbReference>
<evidence type="ECO:0000313" key="5">
    <source>
        <dbReference type="Proteomes" id="UP000245890"/>
    </source>
</evidence>
<dbReference type="Proteomes" id="UP000245890">
    <property type="component" value="Unassembled WGS sequence"/>
</dbReference>
<dbReference type="NCBIfam" id="NF005313">
    <property type="entry name" value="PRK06847.1"/>
    <property type="match status" value="1"/>
</dbReference>
<keyword evidence="5" id="KW-1185">Reference proteome</keyword>
<feature type="domain" description="FAD-binding" evidence="3">
    <location>
        <begin position="13"/>
        <end position="348"/>
    </location>
</feature>
<dbReference type="PANTHER" id="PTHR13789:SF309">
    <property type="entry name" value="PUTATIVE (AFU_ORTHOLOGUE AFUA_6G14510)-RELATED"/>
    <property type="match status" value="1"/>
</dbReference>
<dbReference type="OrthoDB" id="5499180at2"/>
<proteinExistence type="predicted"/>
<gene>
    <name evidence="4" type="ORF">DD559_12130</name>
</gene>
<evidence type="ECO:0000313" key="4">
    <source>
        <dbReference type="EMBL" id="PVX29990.1"/>
    </source>
</evidence>
<sequence length="380" mass="40337">MAAQGGRATGVKSVLIVGGGIGGMSAAIALARRGIDVTLIDADPNWRVYGAGISVTGMSLRAFDDLGVLAEVRARGFVGAGIRLRSVEGHLIAESPVPEHPTTVQSGGGIMRPVLHDILSRRVRESGVAVRLGVQTTAMADDGAGVDVTFSDAERGRYDLVIAADGIASRTRALLFPEAPPPRFTGQGCWRIVAPRPAHIDRTEMYLGAPVKLGLNPVSADALYLFLLEHVPHNPRYAPEGQLDRVAELLAPFGGDIRTIREGLGPQSQVNYRPLECLLLPDPWYKGRIVLIGDAAHATTPHMASGAGIAVEDGLVLAEEIGGDGPVEAALARFMQRRFDRARRVVETSIRVGEIEMAAGDQAAATALIGDTMRDLQQPY</sequence>
<evidence type="ECO:0000259" key="3">
    <source>
        <dbReference type="Pfam" id="PF01494"/>
    </source>
</evidence>
<organism evidence="4 5">
    <name type="scientific">Sphingomonas pokkalii</name>
    <dbReference type="NCBI Taxonomy" id="2175090"/>
    <lineage>
        <taxon>Bacteria</taxon>
        <taxon>Pseudomonadati</taxon>
        <taxon>Pseudomonadota</taxon>
        <taxon>Alphaproteobacteria</taxon>
        <taxon>Sphingomonadales</taxon>
        <taxon>Sphingomonadaceae</taxon>
        <taxon>Sphingomonas</taxon>
    </lineage>
</organism>
<comment type="caution">
    <text evidence="4">The sequence shown here is derived from an EMBL/GenBank/DDBJ whole genome shotgun (WGS) entry which is preliminary data.</text>
</comment>
<dbReference type="InterPro" id="IPR036188">
    <property type="entry name" value="FAD/NAD-bd_sf"/>
</dbReference>
<dbReference type="InterPro" id="IPR002938">
    <property type="entry name" value="FAD-bd"/>
</dbReference>
<protein>
    <submittedName>
        <fullName evidence="4">Oxidoreductase</fullName>
    </submittedName>
</protein>
<keyword evidence="2" id="KW-0503">Monooxygenase</keyword>
<keyword evidence="1" id="KW-0560">Oxidoreductase</keyword>